<protein>
    <submittedName>
        <fullName evidence="2">GNAT family N-acetyltransferase</fullName>
    </submittedName>
</protein>
<evidence type="ECO:0000259" key="1">
    <source>
        <dbReference type="PROSITE" id="PS51186"/>
    </source>
</evidence>
<reference evidence="2 3" key="1">
    <citation type="journal article" date="2020" name="ISME J.">
        <title>Comparative genomics reveals insights into cyanobacterial evolution and habitat adaptation.</title>
        <authorList>
            <person name="Chen M.Y."/>
            <person name="Teng W.K."/>
            <person name="Zhao L."/>
            <person name="Hu C.X."/>
            <person name="Zhou Y.K."/>
            <person name="Han B.P."/>
            <person name="Song L.R."/>
            <person name="Shu W.S."/>
        </authorList>
    </citation>
    <scope>NUCLEOTIDE SEQUENCE [LARGE SCALE GENOMIC DNA]</scope>
    <source>
        <strain evidence="2 3">FACHB-1370</strain>
    </source>
</reference>
<evidence type="ECO:0000313" key="3">
    <source>
        <dbReference type="Proteomes" id="UP000641954"/>
    </source>
</evidence>
<sequence>MVTSSFSAIRPDPEPADRAAGSPAVLVRAVQFKELIKVADILTESFHSQGGINFWLNPLFRLGIYEDLRTRMQSISPHYICLVAIASNPLNLPVSDRPIIGTVEMGSKSPSVGQNLASRCLYLSNLAVSPPYRRQGVAAQLLHRCEEIALEWGFNELFLHVLENNQAAKQLYFHHGYRLQYIEPYWMSWFFWRPRRMLLHKHIAGCR</sequence>
<comment type="caution">
    <text evidence="2">The sequence shown here is derived from an EMBL/GenBank/DDBJ whole genome shotgun (WGS) entry which is preliminary data.</text>
</comment>
<proteinExistence type="predicted"/>
<gene>
    <name evidence="2" type="ORF">H6G72_04220</name>
</gene>
<dbReference type="CDD" id="cd04301">
    <property type="entry name" value="NAT_SF"/>
    <property type="match status" value="1"/>
</dbReference>
<dbReference type="PANTHER" id="PTHR47443">
    <property type="entry name" value="ACYL-COA N-ACYLTRANSFERASES (NAT) SUPERFAMILY PROTEIN"/>
    <property type="match status" value="1"/>
</dbReference>
<organism evidence="2 3">
    <name type="scientific">Planktothricoides raciborskii FACHB-1370</name>
    <dbReference type="NCBI Taxonomy" id="2949576"/>
    <lineage>
        <taxon>Bacteria</taxon>
        <taxon>Bacillati</taxon>
        <taxon>Cyanobacteriota</taxon>
        <taxon>Cyanophyceae</taxon>
        <taxon>Oscillatoriophycideae</taxon>
        <taxon>Oscillatoriales</taxon>
        <taxon>Oscillatoriaceae</taxon>
        <taxon>Planktothricoides</taxon>
    </lineage>
</organism>
<dbReference type="PROSITE" id="PS51186">
    <property type="entry name" value="GNAT"/>
    <property type="match status" value="1"/>
</dbReference>
<dbReference type="Gene3D" id="3.40.630.30">
    <property type="match status" value="1"/>
</dbReference>
<dbReference type="SUPFAM" id="SSF55729">
    <property type="entry name" value="Acyl-CoA N-acyltransferases (Nat)"/>
    <property type="match status" value="1"/>
</dbReference>
<dbReference type="InterPro" id="IPR000182">
    <property type="entry name" value="GNAT_dom"/>
</dbReference>
<keyword evidence="3" id="KW-1185">Reference proteome</keyword>
<dbReference type="Pfam" id="PF00583">
    <property type="entry name" value="Acetyltransf_1"/>
    <property type="match status" value="1"/>
</dbReference>
<dbReference type="EMBL" id="JACJSK010000004">
    <property type="protein sequence ID" value="MBD2543069.1"/>
    <property type="molecule type" value="Genomic_DNA"/>
</dbReference>
<evidence type="ECO:0000313" key="2">
    <source>
        <dbReference type="EMBL" id="MBD2543069.1"/>
    </source>
</evidence>
<dbReference type="PANTHER" id="PTHR47443:SF3">
    <property type="entry name" value="GCN5-RELATED N-ACETYLTRANSFERASE 4, CHLOROPLASTIC"/>
    <property type="match status" value="1"/>
</dbReference>
<accession>A0ABR8E8B0</accession>
<dbReference type="InterPro" id="IPR016181">
    <property type="entry name" value="Acyl_CoA_acyltransferase"/>
</dbReference>
<feature type="domain" description="N-acetyltransferase" evidence="1">
    <location>
        <begin position="25"/>
        <end position="196"/>
    </location>
</feature>
<name>A0ABR8E8B0_9CYAN</name>
<dbReference type="Proteomes" id="UP000641954">
    <property type="component" value="Unassembled WGS sequence"/>
</dbReference>